<dbReference type="AlphaFoldDB" id="A0A812TLP3"/>
<proteinExistence type="predicted"/>
<dbReference type="Gene3D" id="2.60.40.10">
    <property type="entry name" value="Immunoglobulins"/>
    <property type="match status" value="1"/>
</dbReference>
<organism evidence="2 3">
    <name type="scientific">Symbiodinium pilosum</name>
    <name type="common">Dinoflagellate</name>
    <dbReference type="NCBI Taxonomy" id="2952"/>
    <lineage>
        <taxon>Eukaryota</taxon>
        <taxon>Sar</taxon>
        <taxon>Alveolata</taxon>
        <taxon>Dinophyceae</taxon>
        <taxon>Suessiales</taxon>
        <taxon>Symbiodiniaceae</taxon>
        <taxon>Symbiodinium</taxon>
    </lineage>
</organism>
<name>A0A812TLP3_SYMPI</name>
<gene>
    <name evidence="2" type="ORF">SPIL2461_LOCUS14341</name>
</gene>
<evidence type="ECO:0008006" key="4">
    <source>
        <dbReference type="Google" id="ProtNLM"/>
    </source>
</evidence>
<dbReference type="InterPro" id="IPR001623">
    <property type="entry name" value="DnaJ_domain"/>
</dbReference>
<feature type="compositionally biased region" description="Low complexity" evidence="1">
    <location>
        <begin position="437"/>
        <end position="452"/>
    </location>
</feature>
<dbReference type="OrthoDB" id="4644at2759"/>
<feature type="region of interest" description="Disordered" evidence="1">
    <location>
        <begin position="432"/>
        <end position="452"/>
    </location>
</feature>
<dbReference type="Gene3D" id="3.40.50.450">
    <property type="match status" value="1"/>
</dbReference>
<dbReference type="InterPro" id="IPR013783">
    <property type="entry name" value="Ig-like_fold"/>
</dbReference>
<comment type="caution">
    <text evidence="2">The sequence shown here is derived from an EMBL/GenBank/DDBJ whole genome shotgun (WGS) entry which is preliminary data.</text>
</comment>
<dbReference type="CDD" id="cd06257">
    <property type="entry name" value="DnaJ"/>
    <property type="match status" value="1"/>
</dbReference>
<dbReference type="InterPro" id="IPR036869">
    <property type="entry name" value="J_dom_sf"/>
</dbReference>
<dbReference type="EMBL" id="CAJNIZ010033024">
    <property type="protein sequence ID" value="CAE7541764.1"/>
    <property type="molecule type" value="Genomic_DNA"/>
</dbReference>
<feature type="region of interest" description="Disordered" evidence="1">
    <location>
        <begin position="364"/>
        <end position="385"/>
    </location>
</feature>
<keyword evidence="3" id="KW-1185">Reference proteome</keyword>
<protein>
    <recommendedName>
        <fullName evidence="4">J domain-containing protein</fullName>
    </recommendedName>
</protein>
<evidence type="ECO:0000313" key="2">
    <source>
        <dbReference type="EMBL" id="CAE7541764.1"/>
    </source>
</evidence>
<dbReference type="Proteomes" id="UP000649617">
    <property type="component" value="Unassembled WGS sequence"/>
</dbReference>
<reference evidence="2" key="1">
    <citation type="submission" date="2021-02" db="EMBL/GenBank/DDBJ databases">
        <authorList>
            <person name="Dougan E. K."/>
            <person name="Rhodes N."/>
            <person name="Thang M."/>
            <person name="Chan C."/>
        </authorList>
    </citation>
    <scope>NUCLEOTIDE SEQUENCE</scope>
</reference>
<dbReference type="SUPFAM" id="SSF46565">
    <property type="entry name" value="Chaperone J-domain"/>
    <property type="match status" value="1"/>
</dbReference>
<evidence type="ECO:0000313" key="3">
    <source>
        <dbReference type="Proteomes" id="UP000649617"/>
    </source>
</evidence>
<sequence length="771" mass="83950">MTALSQDFALWRGHSQAHLGHGLSTGAAGQQLGRVAPTSSTMTHVVAAFSLGLCSHRVWNRLRKPWRPCGNNARLKMRAQDVVGRAGFLRNLQWPLGLLGGRQRSGNQTATLEKDYDGDTSPEEELARLTNPQQNVAILGTRDCTYNHQQEIEALTQGHVERGHRIYTSGSSGTNSAVIKAVLDKGRPELLTVELPQSLEKQDDEVQALLKRCKDEGATVCSHRECDHLELAAAAAKCNTRILGQVDRLVVFATHRSDKYLGLVKEAKENNVMVAAFNVEVCNFMAKGTAAVFELAMHGWRWSANAKLLDEIQGAMQCGLCIRMLADDDDDDVGDDQEQNVYVAKPGVTKLSLRQRLAARGAAMAASPQAREHLKGNVPKASSQQKLLFQSSPARNGDKAYVATPCRSPCHADLGGDPTSGCQDRQEVANLGDRRTAPAPTRAHAGADGSAHAADILQAREREASEEVARILQLQEGKRAFRSELMWAKAVLGLDSSVTEVSSVQQAFRSLMRKLHPDRIGTCSGATEAMDELRQAKQLCEHKMKFSELHPPGAPVRLAFAMLCTAPGRRRFRVTWQPPSTSASSPVRKYLVAALDPSFGQPLTVTVLESEYNEELKRCLSLDELTSCVLAEEDLVKMPAFFQQAAAVVYVAAANEAGQSKWSTINVPLRMAVQATNMVEVVPPSPTKNKPEPAKSAQAKVSSRQCKEFEATAHSLLKKANGAAELCAWLRRQSRGLLASWLQSQAWPTKGSKAELVDRVAFAVGAIGKAK</sequence>
<accession>A0A812TLP3</accession>
<evidence type="ECO:0000256" key="1">
    <source>
        <dbReference type="SAM" id="MobiDB-lite"/>
    </source>
</evidence>
<dbReference type="Gene3D" id="1.10.287.110">
    <property type="entry name" value="DnaJ domain"/>
    <property type="match status" value="1"/>
</dbReference>